<dbReference type="EMBL" id="BONY01000003">
    <property type="protein sequence ID" value="GIH02729.1"/>
    <property type="molecule type" value="Genomic_DNA"/>
</dbReference>
<name>A0A8J3Q2X2_9ACTN</name>
<organism evidence="1 2">
    <name type="scientific">Rhizocola hellebori</name>
    <dbReference type="NCBI Taxonomy" id="1392758"/>
    <lineage>
        <taxon>Bacteria</taxon>
        <taxon>Bacillati</taxon>
        <taxon>Actinomycetota</taxon>
        <taxon>Actinomycetes</taxon>
        <taxon>Micromonosporales</taxon>
        <taxon>Micromonosporaceae</taxon>
        <taxon>Rhizocola</taxon>
    </lineage>
</organism>
<sequence length="303" mass="34376">MWVDIEGELFLVEDGDNLDHLLEIIRFTIQGRHAWTPSPDLAMVAIGFLETTLPKHASWREYLLNASKASAWHSKSDQAQLTITANNLNDVAHDLALPAVVVVENSRNDGSFLKAVFAAYAPELCKARESNWLEFGHCGGKGEQDFVAGQAAAKFKHVVRVLVVRDNDDRLEELDDDPGNWPPVEPVLHIWRRHEVENYLPDAVLYLSDHPEAADLIRLLRQMTAKQQGFIDMKEGLPKSSPKPLFQDLDSKSQKVWRKGFGKHFPKPLVPEQVSLTVDDFRRLGEDVHQELSHLMSKIRRLV</sequence>
<dbReference type="RefSeq" id="WP_203906655.1">
    <property type="nucleotide sequence ID" value="NZ_BONY01000003.1"/>
</dbReference>
<reference evidence="1" key="1">
    <citation type="submission" date="2021-01" db="EMBL/GenBank/DDBJ databases">
        <title>Whole genome shotgun sequence of Rhizocola hellebori NBRC 109834.</title>
        <authorList>
            <person name="Komaki H."/>
            <person name="Tamura T."/>
        </authorList>
    </citation>
    <scope>NUCLEOTIDE SEQUENCE</scope>
    <source>
        <strain evidence="1">NBRC 109834</strain>
    </source>
</reference>
<gene>
    <name evidence="1" type="ORF">Rhe02_07960</name>
</gene>
<proteinExistence type="predicted"/>
<dbReference type="AlphaFoldDB" id="A0A8J3Q2X2"/>
<accession>A0A8J3Q2X2</accession>
<keyword evidence="2" id="KW-1185">Reference proteome</keyword>
<evidence type="ECO:0000313" key="2">
    <source>
        <dbReference type="Proteomes" id="UP000612899"/>
    </source>
</evidence>
<comment type="caution">
    <text evidence="1">The sequence shown here is derived from an EMBL/GenBank/DDBJ whole genome shotgun (WGS) entry which is preliminary data.</text>
</comment>
<dbReference type="Proteomes" id="UP000612899">
    <property type="component" value="Unassembled WGS sequence"/>
</dbReference>
<evidence type="ECO:0000313" key="1">
    <source>
        <dbReference type="EMBL" id="GIH02729.1"/>
    </source>
</evidence>
<protein>
    <submittedName>
        <fullName evidence="1">Uncharacterized protein</fullName>
    </submittedName>
</protein>